<accession>A0AAD9M9N7</accession>
<dbReference type="PANTHER" id="PTHR33840">
    <property type="match status" value="1"/>
</dbReference>
<gene>
    <name evidence="2" type="ORF">LX32DRAFT_700288</name>
</gene>
<proteinExistence type="predicted"/>
<dbReference type="EMBL" id="MU842808">
    <property type="protein sequence ID" value="KAK2035490.1"/>
    <property type="molecule type" value="Genomic_DNA"/>
</dbReference>
<comment type="caution">
    <text evidence="2">The sequence shown here is derived from an EMBL/GenBank/DDBJ whole genome shotgun (WGS) entry which is preliminary data.</text>
</comment>
<dbReference type="InterPro" id="IPR018712">
    <property type="entry name" value="Tle1-like_cat"/>
</dbReference>
<feature type="domain" description="T6SS Phospholipase effector Tle1-like catalytic" evidence="1">
    <location>
        <begin position="25"/>
        <end position="375"/>
    </location>
</feature>
<evidence type="ECO:0000259" key="1">
    <source>
        <dbReference type="Pfam" id="PF09994"/>
    </source>
</evidence>
<dbReference type="Pfam" id="PF09994">
    <property type="entry name" value="T6SS_Tle1-like_cat"/>
    <property type="match status" value="1"/>
</dbReference>
<protein>
    <recommendedName>
        <fullName evidence="1">T6SS Phospholipase effector Tle1-like catalytic domain-containing protein</fullName>
    </recommendedName>
</protein>
<dbReference type="AlphaFoldDB" id="A0AAD9M9N7"/>
<dbReference type="PANTHER" id="PTHR33840:SF16">
    <property type="entry name" value="DUF2235 DOMAIN-CONTAINING PROTEIN"/>
    <property type="match status" value="1"/>
</dbReference>
<organism evidence="2 3">
    <name type="scientific">Colletotrichum zoysiae</name>
    <dbReference type="NCBI Taxonomy" id="1216348"/>
    <lineage>
        <taxon>Eukaryota</taxon>
        <taxon>Fungi</taxon>
        <taxon>Dikarya</taxon>
        <taxon>Ascomycota</taxon>
        <taxon>Pezizomycotina</taxon>
        <taxon>Sordariomycetes</taxon>
        <taxon>Hypocreomycetidae</taxon>
        <taxon>Glomerellales</taxon>
        <taxon>Glomerellaceae</taxon>
        <taxon>Colletotrichum</taxon>
        <taxon>Colletotrichum graminicola species complex</taxon>
    </lineage>
</organism>
<name>A0AAD9M9N7_9PEZI</name>
<reference evidence="2" key="1">
    <citation type="submission" date="2021-06" db="EMBL/GenBank/DDBJ databases">
        <title>Comparative genomics, transcriptomics and evolutionary studies reveal genomic signatures of adaptation to plant cell wall in hemibiotrophic fungi.</title>
        <authorList>
            <consortium name="DOE Joint Genome Institute"/>
            <person name="Baroncelli R."/>
            <person name="Diaz J.F."/>
            <person name="Benocci T."/>
            <person name="Peng M."/>
            <person name="Battaglia E."/>
            <person name="Haridas S."/>
            <person name="Andreopoulos W."/>
            <person name="Labutti K."/>
            <person name="Pangilinan J."/>
            <person name="Floch G.L."/>
            <person name="Makela M.R."/>
            <person name="Henrissat B."/>
            <person name="Grigoriev I.V."/>
            <person name="Crouch J.A."/>
            <person name="De Vries R.P."/>
            <person name="Sukno S.A."/>
            <person name="Thon M.R."/>
        </authorList>
    </citation>
    <scope>NUCLEOTIDE SEQUENCE</scope>
    <source>
        <strain evidence="2">MAFF235873</strain>
    </source>
</reference>
<dbReference type="Proteomes" id="UP001232148">
    <property type="component" value="Unassembled WGS sequence"/>
</dbReference>
<evidence type="ECO:0000313" key="2">
    <source>
        <dbReference type="EMBL" id="KAK2035490.1"/>
    </source>
</evidence>
<sequence length="397" mass="45120">MRLMIQPQTNHEPNDRRCPDIVIGRRIIICCDGTWQSSVSSAINIPSNVTRLARSFAQTDEDETSGIVWQQLVYYSSGVGTDKSINFLERVRQATFGDGLDAEIFRAYNFIVNNYALGDKIYCFGFSRGAFTARSVAGLVTDIGIIRPAEMCDFPALWKIYQDHDSSHTFRKSAQYRQWITGVRDGKGHWAHWPHTLPPESTRHVHVVGVFDTVGALGIPGFGLFESIDTLGIPATKWAKPALNLVIQYLSFSGLDKIGFHNTSLSPYIEHAYHALSLDEHRKPFTPTLWKLPKKEHILPKRPQCQCCDNPELNVRQRMNDLAEASDKDRYTLEKRLSKAWEHMIDFATYDEPREEPELKQVWFPGTHTNIGGGNPGILHGLPYDYEREPLIIFFGP</sequence>
<keyword evidence="3" id="KW-1185">Reference proteome</keyword>
<evidence type="ECO:0000313" key="3">
    <source>
        <dbReference type="Proteomes" id="UP001232148"/>
    </source>
</evidence>